<evidence type="ECO:0000313" key="4">
    <source>
        <dbReference type="EMBL" id="WNR44377.1"/>
    </source>
</evidence>
<feature type="domain" description="N-acetyltransferase" evidence="3">
    <location>
        <begin position="154"/>
        <end position="293"/>
    </location>
</feature>
<dbReference type="GO" id="GO:0016747">
    <property type="term" value="F:acyltransferase activity, transferring groups other than amino-acyl groups"/>
    <property type="evidence" value="ECO:0007669"/>
    <property type="project" value="InterPro"/>
</dbReference>
<dbReference type="SUPFAM" id="SSF55729">
    <property type="entry name" value="Acyl-CoA N-acyltransferases (Nat)"/>
    <property type="match status" value="2"/>
</dbReference>
<name>A0AA96RMK8_9BACL</name>
<sequence>MKQGIIARAGLSPSELEEVRALWEACNEHDGIEIKLNWSTLSSRPAGVTNDFVYVENNEMIGFLAIYSFLSTEVEISGMVHPKARRRGVFKQLVQAAMEECRRRGVTKLIFINERGSLSGKGFLTALGANFSFSEYVMVLDKQVTPPDAAQASLCIRKADAADTELLVRLNMSGFDMPESDTREYVKQTIDGEKERTWIAELGDNHEPIGKLGAMVEPGTSGFIYGFCVLPEFRGKGYGRQILSQTISELKQHDRAESIKLEVSVENEKALGLYESCGFAMRNAQDYYVLMLG</sequence>
<evidence type="ECO:0000259" key="3">
    <source>
        <dbReference type="PROSITE" id="PS51186"/>
    </source>
</evidence>
<evidence type="ECO:0000256" key="1">
    <source>
        <dbReference type="ARBA" id="ARBA00022679"/>
    </source>
</evidence>
<dbReference type="KEGG" id="proo:MJB10_25500"/>
<dbReference type="EMBL" id="CP130319">
    <property type="protein sequence ID" value="WNR44377.1"/>
    <property type="molecule type" value="Genomic_DNA"/>
</dbReference>
<evidence type="ECO:0000313" key="5">
    <source>
        <dbReference type="Proteomes" id="UP001304650"/>
    </source>
</evidence>
<gene>
    <name evidence="4" type="ORF">MJB10_25500</name>
</gene>
<dbReference type="PANTHER" id="PTHR43420">
    <property type="entry name" value="ACETYLTRANSFERASE"/>
    <property type="match status" value="1"/>
</dbReference>
<keyword evidence="2 4" id="KW-0012">Acyltransferase</keyword>
<dbReference type="InterPro" id="IPR050680">
    <property type="entry name" value="YpeA/RimI_acetyltransf"/>
</dbReference>
<dbReference type="Pfam" id="PF00583">
    <property type="entry name" value="Acetyltransf_1"/>
    <property type="match status" value="2"/>
</dbReference>
<keyword evidence="1 4" id="KW-0808">Transferase</keyword>
<reference evidence="4" key="1">
    <citation type="submission" date="2022-02" db="EMBL/GenBank/DDBJ databases">
        <title>Paenibacillus sp. MBLB1832 Whole Genome Shotgun Sequencing.</title>
        <authorList>
            <person name="Hwang C.Y."/>
            <person name="Cho E.-S."/>
            <person name="Seo M.-J."/>
        </authorList>
    </citation>
    <scope>NUCLEOTIDE SEQUENCE</scope>
    <source>
        <strain evidence="4">MBLB1832</strain>
    </source>
</reference>
<dbReference type="CDD" id="cd04301">
    <property type="entry name" value="NAT_SF"/>
    <property type="match status" value="2"/>
</dbReference>
<organism evidence="4 5">
    <name type="scientific">Paenibacillus roseopurpureus</name>
    <dbReference type="NCBI Taxonomy" id="2918901"/>
    <lineage>
        <taxon>Bacteria</taxon>
        <taxon>Bacillati</taxon>
        <taxon>Bacillota</taxon>
        <taxon>Bacilli</taxon>
        <taxon>Bacillales</taxon>
        <taxon>Paenibacillaceae</taxon>
        <taxon>Paenibacillus</taxon>
    </lineage>
</organism>
<protein>
    <submittedName>
        <fullName evidence="4">GNAT family N-acetyltransferase</fullName>
        <ecNumber evidence="4">2.3.1.-</ecNumber>
    </submittedName>
</protein>
<dbReference type="RefSeq" id="WP_314799934.1">
    <property type="nucleotide sequence ID" value="NZ_CP130319.1"/>
</dbReference>
<evidence type="ECO:0000256" key="2">
    <source>
        <dbReference type="ARBA" id="ARBA00023315"/>
    </source>
</evidence>
<dbReference type="InterPro" id="IPR000182">
    <property type="entry name" value="GNAT_dom"/>
</dbReference>
<dbReference type="Proteomes" id="UP001304650">
    <property type="component" value="Chromosome"/>
</dbReference>
<keyword evidence="5" id="KW-1185">Reference proteome</keyword>
<accession>A0AA96RMK8</accession>
<feature type="domain" description="N-acetyltransferase" evidence="3">
    <location>
        <begin position="6"/>
        <end position="143"/>
    </location>
</feature>
<dbReference type="InterPro" id="IPR016181">
    <property type="entry name" value="Acyl_CoA_acyltransferase"/>
</dbReference>
<dbReference type="AlphaFoldDB" id="A0AA96RMK8"/>
<proteinExistence type="predicted"/>
<dbReference type="PROSITE" id="PS51186">
    <property type="entry name" value="GNAT"/>
    <property type="match status" value="2"/>
</dbReference>
<dbReference type="Gene3D" id="3.40.630.30">
    <property type="match status" value="1"/>
</dbReference>
<dbReference type="EC" id="2.3.1.-" evidence="4"/>